<evidence type="ECO:0000256" key="2">
    <source>
        <dbReference type="ARBA" id="ARBA00023239"/>
    </source>
</evidence>
<dbReference type="Pfam" id="PF00701">
    <property type="entry name" value="DHDPS"/>
    <property type="match status" value="1"/>
</dbReference>
<evidence type="ECO:0000256" key="5">
    <source>
        <dbReference type="PIRSR" id="PIRSR001365-2"/>
    </source>
</evidence>
<dbReference type="PRINTS" id="PR00146">
    <property type="entry name" value="DHPICSNTHASE"/>
</dbReference>
<evidence type="ECO:0000313" key="7">
    <source>
        <dbReference type="Proteomes" id="UP000326852"/>
    </source>
</evidence>
<feature type="binding site" evidence="5">
    <location>
        <position position="44"/>
    </location>
    <ligand>
        <name>pyruvate</name>
        <dbReference type="ChEBI" id="CHEBI:15361"/>
    </ligand>
</feature>
<dbReference type="GO" id="GO:0008840">
    <property type="term" value="F:4-hydroxy-tetrahydrodipicolinate synthase activity"/>
    <property type="evidence" value="ECO:0007669"/>
    <property type="project" value="TreeGrafter"/>
</dbReference>
<dbReference type="PANTHER" id="PTHR12128">
    <property type="entry name" value="DIHYDRODIPICOLINATE SYNTHASE"/>
    <property type="match status" value="1"/>
</dbReference>
<evidence type="ECO:0000256" key="4">
    <source>
        <dbReference type="PIRSR" id="PIRSR001365-1"/>
    </source>
</evidence>
<keyword evidence="2 3" id="KW-0456">Lyase</keyword>
<dbReference type="SMART" id="SM01130">
    <property type="entry name" value="DHDPS"/>
    <property type="match status" value="1"/>
</dbReference>
<keyword evidence="7" id="KW-1185">Reference proteome</keyword>
<feature type="active site" description="Schiff-base intermediate with substrate" evidence="4">
    <location>
        <position position="159"/>
    </location>
</feature>
<dbReference type="EMBL" id="VTFX01000001">
    <property type="protein sequence ID" value="KAD4059949.1"/>
    <property type="molecule type" value="Genomic_DNA"/>
</dbReference>
<dbReference type="Proteomes" id="UP000326852">
    <property type="component" value="Unassembled WGS sequence"/>
</dbReference>
<evidence type="ECO:0000256" key="3">
    <source>
        <dbReference type="PIRNR" id="PIRNR001365"/>
    </source>
</evidence>
<organism evidence="6 7">
    <name type="scientific">Arthrobacter yangruifuii</name>
    <dbReference type="NCBI Taxonomy" id="2606616"/>
    <lineage>
        <taxon>Bacteria</taxon>
        <taxon>Bacillati</taxon>
        <taxon>Actinomycetota</taxon>
        <taxon>Actinomycetes</taxon>
        <taxon>Micrococcales</taxon>
        <taxon>Micrococcaceae</taxon>
        <taxon>Arthrobacter</taxon>
    </lineage>
</organism>
<gene>
    <name evidence="6" type="ORF">GD627_02385</name>
</gene>
<dbReference type="AlphaFoldDB" id="A0A5N6MRY7"/>
<dbReference type="PANTHER" id="PTHR12128:SF66">
    <property type="entry name" value="4-HYDROXY-2-OXOGLUTARATE ALDOLASE, MITOCHONDRIAL"/>
    <property type="match status" value="1"/>
</dbReference>
<evidence type="ECO:0000313" key="6">
    <source>
        <dbReference type="EMBL" id="KAD4059949.1"/>
    </source>
</evidence>
<comment type="similarity">
    <text evidence="1 3">Belongs to the DapA family.</text>
</comment>
<proteinExistence type="inferred from homology"/>
<comment type="caution">
    <text evidence="6">The sequence shown here is derived from an EMBL/GenBank/DDBJ whole genome shotgun (WGS) entry which is preliminary data.</text>
</comment>
<name>A0A5N6MRY7_9MICC</name>
<dbReference type="CDD" id="cd00408">
    <property type="entry name" value="DHDPS-like"/>
    <property type="match status" value="1"/>
</dbReference>
<dbReference type="PIRSF" id="PIRSF001365">
    <property type="entry name" value="DHDPS"/>
    <property type="match status" value="1"/>
</dbReference>
<reference evidence="6 7" key="1">
    <citation type="submission" date="2019-08" db="EMBL/GenBank/DDBJ databases">
        <title>Arthrobacter sp. nov., isolated from plateau pika and Tibetan wild ass.</title>
        <authorList>
            <person name="Ge Y."/>
        </authorList>
    </citation>
    <scope>NUCLEOTIDE SEQUENCE [LARGE SCALE GENOMIC DNA]</scope>
    <source>
        <strain evidence="6 7">785</strain>
    </source>
</reference>
<accession>A0A5N6MRY7</accession>
<sequence length="294" mass="30876">MFTGLSAFPLTPVINDTVDLDLFTALVRRAAEVGADSIGALGSTGSYAYLSREERRRVAEAAVQAAGEVPVIVGIGALRTSDVLRGAEDAQHAGAAGLLLAPVSYQPLTEEEVAGLFEAVSAASSVPICIYDNPTTTRFTFTDELYARIGALPHVEAVKIPPRPVAEAAERIRQVRIVLPADVALGVSGDEFSGPALSAGADVWFSVVGGILPDRALALTRAAQAGDADTVRQLSEQLEPLWNLFREFGSLRVTSAIASQLGLVPQDNLPAPLRPLGEAAQVRVGRMLSDLEPA</sequence>
<dbReference type="InterPro" id="IPR002220">
    <property type="entry name" value="DapA-like"/>
</dbReference>
<dbReference type="RefSeq" id="WP_152271201.1">
    <property type="nucleotide sequence ID" value="NZ_VTFX01000001.1"/>
</dbReference>
<dbReference type="InterPro" id="IPR013785">
    <property type="entry name" value="Aldolase_TIM"/>
</dbReference>
<feature type="active site" description="Proton donor/acceptor" evidence="4">
    <location>
        <position position="131"/>
    </location>
</feature>
<dbReference type="SUPFAM" id="SSF51569">
    <property type="entry name" value="Aldolase"/>
    <property type="match status" value="1"/>
</dbReference>
<dbReference type="Gene3D" id="3.20.20.70">
    <property type="entry name" value="Aldolase class I"/>
    <property type="match status" value="1"/>
</dbReference>
<protein>
    <submittedName>
        <fullName evidence="6">Dihydrodipicolinate synthase family protein</fullName>
    </submittedName>
</protein>
<evidence type="ECO:0000256" key="1">
    <source>
        <dbReference type="ARBA" id="ARBA00007592"/>
    </source>
</evidence>